<gene>
    <name evidence="1" type="ORF">SPELUC_LOCUS11070</name>
</gene>
<accession>A0ACA9PBL0</accession>
<dbReference type="EMBL" id="CAJVPW010022298">
    <property type="protein sequence ID" value="CAG8696941.1"/>
    <property type="molecule type" value="Genomic_DNA"/>
</dbReference>
<keyword evidence="2" id="KW-1185">Reference proteome</keyword>
<comment type="caution">
    <text evidence="1">The sequence shown here is derived from an EMBL/GenBank/DDBJ whole genome shotgun (WGS) entry which is preliminary data.</text>
</comment>
<reference evidence="1" key="1">
    <citation type="submission" date="2021-06" db="EMBL/GenBank/DDBJ databases">
        <authorList>
            <person name="Kallberg Y."/>
            <person name="Tangrot J."/>
            <person name="Rosling A."/>
        </authorList>
    </citation>
    <scope>NUCLEOTIDE SEQUENCE</scope>
    <source>
        <strain evidence="1">28 12/20/2015</strain>
    </source>
</reference>
<proteinExistence type="predicted"/>
<feature type="non-terminal residue" evidence="1">
    <location>
        <position position="58"/>
    </location>
</feature>
<organism evidence="1 2">
    <name type="scientific">Cetraspora pellucida</name>
    <dbReference type="NCBI Taxonomy" id="1433469"/>
    <lineage>
        <taxon>Eukaryota</taxon>
        <taxon>Fungi</taxon>
        <taxon>Fungi incertae sedis</taxon>
        <taxon>Mucoromycota</taxon>
        <taxon>Glomeromycotina</taxon>
        <taxon>Glomeromycetes</taxon>
        <taxon>Diversisporales</taxon>
        <taxon>Gigasporaceae</taxon>
        <taxon>Cetraspora</taxon>
    </lineage>
</organism>
<dbReference type="Proteomes" id="UP000789366">
    <property type="component" value="Unassembled WGS sequence"/>
</dbReference>
<evidence type="ECO:0000313" key="1">
    <source>
        <dbReference type="EMBL" id="CAG8696941.1"/>
    </source>
</evidence>
<evidence type="ECO:0000313" key="2">
    <source>
        <dbReference type="Proteomes" id="UP000789366"/>
    </source>
</evidence>
<protein>
    <submittedName>
        <fullName evidence="1">757_t:CDS:1</fullName>
    </submittedName>
</protein>
<sequence length="58" mass="6634">MAADIKLFLTAALETHAINDKENFFSNCNIDYLVPESFSQIFGYIFSEKDIKKAIQND</sequence>
<name>A0ACA9PBL0_9GLOM</name>